<dbReference type="PANTHER" id="PTHR21666:SF270">
    <property type="entry name" value="MUREIN HYDROLASE ACTIVATOR ENVC"/>
    <property type="match status" value="1"/>
</dbReference>
<feature type="compositionally biased region" description="Basic residues" evidence="1">
    <location>
        <begin position="369"/>
        <end position="382"/>
    </location>
</feature>
<dbReference type="Pfam" id="PF01551">
    <property type="entry name" value="Peptidase_M23"/>
    <property type="match status" value="1"/>
</dbReference>
<dbReference type="AlphaFoldDB" id="A0A7I9W3P9"/>
<sequence>MRVSRYMPLKAGTYRLSSPYGPRDRRMHWGQDFAASDGTPIYAAQAGTVQYIGAATGFGQWIVLDHPTPAGGGTTVYGHMWDAFATGLRRGDSVEAGQHIAYVGSNGQSTGPHLHFEVHPTVWRAGSQIDPIPWLAGALEPDTTVKAAAFPVTDTLYADVSEWQRPVDDSYPYQVLAIRSNDGTYRDRNWATNYPWCKRRCDEGALVFFIVYFVWRKNWQQAVQTLKAQVGQPHPRMAVMIDVESWQGQITGNQSEGLNATFDAIADWLGDRRRVIAYGNRTDLNQLWPSKPAGLRIVLAAYGSNPDYPGKIAHQYTNGDGFGGGLPEGCPPFGKCCMDSADGLTPERYAAACGIDAGDQVILAAQTKPAKKARSRRATKRTSRADADRKTEK</sequence>
<dbReference type="Gene3D" id="2.70.70.10">
    <property type="entry name" value="Glucose Permease (Domain IIA)"/>
    <property type="match status" value="1"/>
</dbReference>
<dbReference type="Gene3D" id="3.20.20.80">
    <property type="entry name" value="Glycosidases"/>
    <property type="match status" value="1"/>
</dbReference>
<feature type="compositionally biased region" description="Basic and acidic residues" evidence="1">
    <location>
        <begin position="383"/>
        <end position="393"/>
    </location>
</feature>
<dbReference type="InterPro" id="IPR017853">
    <property type="entry name" value="GH"/>
</dbReference>
<accession>A0A7I9W3P9</accession>
<dbReference type="PANTHER" id="PTHR21666">
    <property type="entry name" value="PEPTIDASE-RELATED"/>
    <property type="match status" value="1"/>
</dbReference>
<feature type="domain" description="M23ase beta-sheet core" evidence="2">
    <location>
        <begin position="26"/>
        <end position="131"/>
    </location>
</feature>
<dbReference type="InterPro" id="IPR016047">
    <property type="entry name" value="M23ase_b-sheet_dom"/>
</dbReference>
<dbReference type="InterPro" id="IPR050570">
    <property type="entry name" value="Cell_wall_metabolism_enzyme"/>
</dbReference>
<protein>
    <recommendedName>
        <fullName evidence="2">M23ase beta-sheet core domain-containing protein</fullName>
    </recommendedName>
</protein>
<feature type="region of interest" description="Disordered" evidence="1">
    <location>
        <begin position="366"/>
        <end position="393"/>
    </location>
</feature>
<dbReference type="InterPro" id="IPR011055">
    <property type="entry name" value="Dup_hybrid_motif"/>
</dbReference>
<dbReference type="EMBL" id="BLKS01000001">
    <property type="protein sequence ID" value="GFG52345.1"/>
    <property type="molecule type" value="Genomic_DNA"/>
</dbReference>
<gene>
    <name evidence="3" type="ORF">MAGR_37860</name>
</gene>
<evidence type="ECO:0000259" key="2">
    <source>
        <dbReference type="Pfam" id="PF01551"/>
    </source>
</evidence>
<evidence type="ECO:0000256" key="1">
    <source>
        <dbReference type="SAM" id="MobiDB-lite"/>
    </source>
</evidence>
<reference evidence="3 4" key="1">
    <citation type="journal article" date="2019" name="Emerg. Microbes Infect.">
        <title>Comprehensive subspecies identification of 175 nontuberculous mycobacteria species based on 7547 genomic profiles.</title>
        <authorList>
            <person name="Matsumoto Y."/>
            <person name="Kinjo T."/>
            <person name="Motooka D."/>
            <person name="Nabeya D."/>
            <person name="Jung N."/>
            <person name="Uechi K."/>
            <person name="Horii T."/>
            <person name="Iida T."/>
            <person name="Fujita J."/>
            <person name="Nakamura S."/>
        </authorList>
    </citation>
    <scope>NUCLEOTIDE SEQUENCE [LARGE SCALE GENOMIC DNA]</scope>
    <source>
        <strain evidence="3 4">JCM 6377</strain>
    </source>
</reference>
<dbReference type="SUPFAM" id="SSF51261">
    <property type="entry name" value="Duplicated hybrid motif"/>
    <property type="match status" value="1"/>
</dbReference>
<comment type="caution">
    <text evidence="3">The sequence shown here is derived from an EMBL/GenBank/DDBJ whole genome shotgun (WGS) entry which is preliminary data.</text>
</comment>
<evidence type="ECO:0000313" key="3">
    <source>
        <dbReference type="EMBL" id="GFG52345.1"/>
    </source>
</evidence>
<evidence type="ECO:0000313" key="4">
    <source>
        <dbReference type="Proteomes" id="UP000465302"/>
    </source>
</evidence>
<name>A0A7I9W3P9_MYCAG</name>
<dbReference type="Proteomes" id="UP000465302">
    <property type="component" value="Unassembled WGS sequence"/>
</dbReference>
<dbReference type="SUPFAM" id="SSF51445">
    <property type="entry name" value="(Trans)glycosidases"/>
    <property type="match status" value="1"/>
</dbReference>
<proteinExistence type="predicted"/>
<dbReference type="GO" id="GO:0004222">
    <property type="term" value="F:metalloendopeptidase activity"/>
    <property type="evidence" value="ECO:0007669"/>
    <property type="project" value="TreeGrafter"/>
</dbReference>
<dbReference type="RefSeq" id="WP_371871025.1">
    <property type="nucleotide sequence ID" value="NZ_BLKS01000001.1"/>
</dbReference>
<organism evidence="3 4">
    <name type="scientific">Mycolicibacterium agri</name>
    <name type="common">Mycobacterium agri</name>
    <dbReference type="NCBI Taxonomy" id="36811"/>
    <lineage>
        <taxon>Bacteria</taxon>
        <taxon>Bacillati</taxon>
        <taxon>Actinomycetota</taxon>
        <taxon>Actinomycetes</taxon>
        <taxon>Mycobacteriales</taxon>
        <taxon>Mycobacteriaceae</taxon>
        <taxon>Mycolicibacterium</taxon>
    </lineage>
</organism>
<dbReference type="CDD" id="cd12797">
    <property type="entry name" value="M23_peptidase"/>
    <property type="match status" value="1"/>
</dbReference>